<feature type="region of interest" description="Disordered" evidence="1">
    <location>
        <begin position="194"/>
        <end position="220"/>
    </location>
</feature>
<evidence type="ECO:0000313" key="2">
    <source>
        <dbReference type="EMBL" id="KAL0956035.1"/>
    </source>
</evidence>
<reference evidence="3" key="1">
    <citation type="submission" date="2024-06" db="EMBL/GenBank/DDBJ databases">
        <title>Multi-omics analyses provide insights into the biosynthesis of the anticancer antibiotic pleurotin in Hohenbuehelia grisea.</title>
        <authorList>
            <person name="Weaver J.A."/>
            <person name="Alberti F."/>
        </authorList>
    </citation>
    <scope>NUCLEOTIDE SEQUENCE [LARGE SCALE GENOMIC DNA]</scope>
    <source>
        <strain evidence="3">T-177</strain>
    </source>
</reference>
<accession>A0ABR3JLP8</accession>
<dbReference type="EMBL" id="JASNQZ010000006">
    <property type="protein sequence ID" value="KAL0956035.1"/>
    <property type="molecule type" value="Genomic_DNA"/>
</dbReference>
<protein>
    <recommendedName>
        <fullName evidence="4">DUF4336 domain-containing protein</fullName>
    </recommendedName>
</protein>
<feature type="compositionally biased region" description="Basic and acidic residues" evidence="1">
    <location>
        <begin position="205"/>
        <end position="220"/>
    </location>
</feature>
<dbReference type="InterPro" id="IPR025638">
    <property type="entry name" value="DUF4336"/>
</dbReference>
<proteinExistence type="predicted"/>
<keyword evidence="3" id="KW-1185">Reference proteome</keyword>
<evidence type="ECO:0000313" key="3">
    <source>
        <dbReference type="Proteomes" id="UP001556367"/>
    </source>
</evidence>
<gene>
    <name evidence="2" type="ORF">HGRIS_002208</name>
</gene>
<evidence type="ECO:0008006" key="4">
    <source>
        <dbReference type="Google" id="ProtNLM"/>
    </source>
</evidence>
<dbReference type="PANTHER" id="PTHR33835">
    <property type="entry name" value="YALI0C07656P"/>
    <property type="match status" value="1"/>
</dbReference>
<organism evidence="2 3">
    <name type="scientific">Hohenbuehelia grisea</name>
    <dbReference type="NCBI Taxonomy" id="104357"/>
    <lineage>
        <taxon>Eukaryota</taxon>
        <taxon>Fungi</taxon>
        <taxon>Dikarya</taxon>
        <taxon>Basidiomycota</taxon>
        <taxon>Agaricomycotina</taxon>
        <taxon>Agaricomycetes</taxon>
        <taxon>Agaricomycetidae</taxon>
        <taxon>Agaricales</taxon>
        <taxon>Pleurotineae</taxon>
        <taxon>Pleurotaceae</taxon>
        <taxon>Hohenbuehelia</taxon>
    </lineage>
</organism>
<evidence type="ECO:0000256" key="1">
    <source>
        <dbReference type="SAM" id="MobiDB-lite"/>
    </source>
</evidence>
<comment type="caution">
    <text evidence="2">The sequence shown here is derived from an EMBL/GenBank/DDBJ whole genome shotgun (WGS) entry which is preliminary data.</text>
</comment>
<sequence length="220" mass="25199">MTDIVIREVTKDVWTFSRPFTLFDWIPIGGRSTAIKLSDGSVWVIASTPLSDETNKTLNDLGPVKYIVSPNGVHWMFLGEYKDAFPDAKLLGTQMAAKKALSKGWKFDGVLGSDPADTQYGFENDVRAWPPFYITNFMLLPLQDQISVVFWSQKLRSRLLPRALKDYGHCGPCLQLPSQRTVFENDIFWLDSDPRQHEPNQLGSRFHDSTQRRQQRSDEE</sequence>
<dbReference type="Proteomes" id="UP001556367">
    <property type="component" value="Unassembled WGS sequence"/>
</dbReference>
<dbReference type="PANTHER" id="PTHR33835:SF1">
    <property type="entry name" value="METALLO-BETA-LACTAMASE DOMAIN-CONTAINING PROTEIN"/>
    <property type="match status" value="1"/>
</dbReference>
<name>A0ABR3JLP8_9AGAR</name>